<protein>
    <submittedName>
        <fullName evidence="15">Cytochrome B</fullName>
    </submittedName>
</protein>
<feature type="transmembrane region" description="Helical" evidence="13">
    <location>
        <begin position="12"/>
        <end position="29"/>
    </location>
</feature>
<comment type="subcellular location">
    <subcellularLocation>
        <location evidence="2">Cell membrane</location>
        <topology evidence="2">Multi-pass membrane protein</topology>
    </subcellularLocation>
</comment>
<evidence type="ECO:0000256" key="10">
    <source>
        <dbReference type="ARBA" id="ARBA00023004"/>
    </source>
</evidence>
<dbReference type="PANTHER" id="PTHR30529">
    <property type="entry name" value="CYTOCHROME B561"/>
    <property type="match status" value="1"/>
</dbReference>
<organism evidence="15 16">
    <name type="scientific">Pollutimonas subterranea</name>
    <dbReference type="NCBI Taxonomy" id="2045210"/>
    <lineage>
        <taxon>Bacteria</taxon>
        <taxon>Pseudomonadati</taxon>
        <taxon>Pseudomonadota</taxon>
        <taxon>Betaproteobacteria</taxon>
        <taxon>Burkholderiales</taxon>
        <taxon>Alcaligenaceae</taxon>
        <taxon>Pollutimonas</taxon>
    </lineage>
</organism>
<evidence type="ECO:0000313" key="16">
    <source>
        <dbReference type="Proteomes" id="UP000234190"/>
    </source>
</evidence>
<keyword evidence="3" id="KW-0813">Transport</keyword>
<feature type="transmembrane region" description="Helical" evidence="13">
    <location>
        <begin position="49"/>
        <end position="69"/>
    </location>
</feature>
<name>A0A2N4UA03_9BURK</name>
<keyword evidence="7" id="KW-0479">Metal-binding</keyword>
<dbReference type="InterPro" id="IPR011577">
    <property type="entry name" value="Cyt_b561_bac/Ni-Hgenase"/>
</dbReference>
<evidence type="ECO:0000256" key="11">
    <source>
        <dbReference type="ARBA" id="ARBA00023136"/>
    </source>
</evidence>
<dbReference type="InterPro" id="IPR052168">
    <property type="entry name" value="Cytochrome_b561_oxidase"/>
</dbReference>
<evidence type="ECO:0000259" key="14">
    <source>
        <dbReference type="Pfam" id="PF01292"/>
    </source>
</evidence>
<dbReference type="GO" id="GO:0005886">
    <property type="term" value="C:plasma membrane"/>
    <property type="evidence" value="ECO:0007669"/>
    <property type="project" value="UniProtKB-SubCell"/>
</dbReference>
<gene>
    <name evidence="15" type="ORF">CR159_02115</name>
</gene>
<keyword evidence="6 13" id="KW-0812">Transmembrane</keyword>
<dbReference type="InterPro" id="IPR016174">
    <property type="entry name" value="Di-haem_cyt_TM"/>
</dbReference>
<dbReference type="PANTHER" id="PTHR30529:SF1">
    <property type="entry name" value="CYTOCHROME B561 HOMOLOG 2"/>
    <property type="match status" value="1"/>
</dbReference>
<keyword evidence="16" id="KW-1185">Reference proteome</keyword>
<feature type="transmembrane region" description="Helical" evidence="13">
    <location>
        <begin position="90"/>
        <end position="114"/>
    </location>
</feature>
<dbReference type="EMBL" id="PDNW01000001">
    <property type="protein sequence ID" value="PLC51837.1"/>
    <property type="molecule type" value="Genomic_DNA"/>
</dbReference>
<dbReference type="SUPFAM" id="SSF81342">
    <property type="entry name" value="Transmembrane di-heme cytochromes"/>
    <property type="match status" value="1"/>
</dbReference>
<reference evidence="15 16" key="1">
    <citation type="submission" date="2017-10" db="EMBL/GenBank/DDBJ databases">
        <title>Two draft genome sequences of Pusillimonas sp. strains isolated from a nitrate- and radionuclide-contaminated groundwater in Russia.</title>
        <authorList>
            <person name="Grouzdev D.S."/>
            <person name="Tourova T.P."/>
            <person name="Goeva M.A."/>
            <person name="Babich T.L."/>
            <person name="Sokolova D.S."/>
            <person name="Abdullin R."/>
            <person name="Poltaraus A.B."/>
            <person name="Toshchakov S.V."/>
            <person name="Nazina T.N."/>
        </authorList>
    </citation>
    <scope>NUCLEOTIDE SEQUENCE [LARGE SCALE GENOMIC DNA]</scope>
    <source>
        <strain evidence="15 16">JR1/69-3-13</strain>
    </source>
</reference>
<evidence type="ECO:0000256" key="7">
    <source>
        <dbReference type="ARBA" id="ARBA00022723"/>
    </source>
</evidence>
<keyword evidence="10" id="KW-0408">Iron</keyword>
<sequence length="175" mass="19621">MRNDSPSHYGGTTRFLHWGMGLLILLQFLKLGDRIRDGEHWIGQTIVPWHISIGVLIFALAIVRLGWAMRQRPHRPQPEASPAMVRLGHFLLYACMFLMPLTGLAAMLGGGYGLTVFGVDIVTKTEVEIPWLGAIGNLHSPIAWIFVVLVVGHIAAALFHHFVRRDQTLRRMLGQ</sequence>
<dbReference type="GO" id="GO:0022904">
    <property type="term" value="P:respiratory electron transport chain"/>
    <property type="evidence" value="ECO:0007669"/>
    <property type="project" value="InterPro"/>
</dbReference>
<dbReference type="Proteomes" id="UP000234190">
    <property type="component" value="Unassembled WGS sequence"/>
</dbReference>
<evidence type="ECO:0000256" key="9">
    <source>
        <dbReference type="ARBA" id="ARBA00022989"/>
    </source>
</evidence>
<evidence type="ECO:0000256" key="12">
    <source>
        <dbReference type="ARBA" id="ARBA00037975"/>
    </source>
</evidence>
<dbReference type="AlphaFoldDB" id="A0A2N4UA03"/>
<evidence type="ECO:0000256" key="6">
    <source>
        <dbReference type="ARBA" id="ARBA00022692"/>
    </source>
</evidence>
<keyword evidence="8" id="KW-0249">Electron transport</keyword>
<evidence type="ECO:0000256" key="8">
    <source>
        <dbReference type="ARBA" id="ARBA00022982"/>
    </source>
</evidence>
<evidence type="ECO:0000256" key="1">
    <source>
        <dbReference type="ARBA" id="ARBA00001970"/>
    </source>
</evidence>
<keyword evidence="4" id="KW-1003">Cell membrane</keyword>
<evidence type="ECO:0000256" key="2">
    <source>
        <dbReference type="ARBA" id="ARBA00004651"/>
    </source>
</evidence>
<accession>A0A2N4UA03</accession>
<evidence type="ECO:0000256" key="3">
    <source>
        <dbReference type="ARBA" id="ARBA00022448"/>
    </source>
</evidence>
<dbReference type="OrthoDB" id="8536275at2"/>
<dbReference type="GO" id="GO:0009055">
    <property type="term" value="F:electron transfer activity"/>
    <property type="evidence" value="ECO:0007669"/>
    <property type="project" value="InterPro"/>
</dbReference>
<keyword evidence="9 13" id="KW-1133">Transmembrane helix</keyword>
<dbReference type="GO" id="GO:0020037">
    <property type="term" value="F:heme binding"/>
    <property type="evidence" value="ECO:0007669"/>
    <property type="project" value="TreeGrafter"/>
</dbReference>
<comment type="cofactor">
    <cofactor evidence="1">
        <name>heme b</name>
        <dbReference type="ChEBI" id="CHEBI:60344"/>
    </cofactor>
</comment>
<comment type="similarity">
    <text evidence="12">Belongs to the cytochrome b561 family.</text>
</comment>
<evidence type="ECO:0000256" key="4">
    <source>
        <dbReference type="ARBA" id="ARBA00022475"/>
    </source>
</evidence>
<proteinExistence type="inferred from homology"/>
<feature type="transmembrane region" description="Helical" evidence="13">
    <location>
        <begin position="142"/>
        <end position="163"/>
    </location>
</feature>
<evidence type="ECO:0000313" key="15">
    <source>
        <dbReference type="EMBL" id="PLC51837.1"/>
    </source>
</evidence>
<dbReference type="Pfam" id="PF01292">
    <property type="entry name" value="Ni_hydr_CYTB"/>
    <property type="match status" value="1"/>
</dbReference>
<keyword evidence="5" id="KW-0349">Heme</keyword>
<comment type="caution">
    <text evidence="15">The sequence shown here is derived from an EMBL/GenBank/DDBJ whole genome shotgun (WGS) entry which is preliminary data.</text>
</comment>
<evidence type="ECO:0000256" key="5">
    <source>
        <dbReference type="ARBA" id="ARBA00022617"/>
    </source>
</evidence>
<feature type="domain" description="Cytochrome b561 bacterial/Ni-hydrogenase" evidence="14">
    <location>
        <begin position="8"/>
        <end position="174"/>
    </location>
</feature>
<dbReference type="RefSeq" id="WP_102072324.1">
    <property type="nucleotide sequence ID" value="NZ_PDNW01000001.1"/>
</dbReference>
<dbReference type="GO" id="GO:0046872">
    <property type="term" value="F:metal ion binding"/>
    <property type="evidence" value="ECO:0007669"/>
    <property type="project" value="UniProtKB-KW"/>
</dbReference>
<evidence type="ECO:0000256" key="13">
    <source>
        <dbReference type="SAM" id="Phobius"/>
    </source>
</evidence>
<keyword evidence="11 13" id="KW-0472">Membrane</keyword>